<dbReference type="EMBL" id="CAJVRM010000116">
    <property type="protein sequence ID" value="CAG8974809.1"/>
    <property type="molecule type" value="Genomic_DNA"/>
</dbReference>
<keyword evidence="2" id="KW-0812">Transmembrane</keyword>
<evidence type="ECO:0000313" key="3">
    <source>
        <dbReference type="EMBL" id="CAG8974809.1"/>
    </source>
</evidence>
<organism evidence="3 4">
    <name type="scientific">Hymenoscyphus albidus</name>
    <dbReference type="NCBI Taxonomy" id="595503"/>
    <lineage>
        <taxon>Eukaryota</taxon>
        <taxon>Fungi</taxon>
        <taxon>Dikarya</taxon>
        <taxon>Ascomycota</taxon>
        <taxon>Pezizomycotina</taxon>
        <taxon>Leotiomycetes</taxon>
        <taxon>Helotiales</taxon>
        <taxon>Helotiaceae</taxon>
        <taxon>Hymenoscyphus</taxon>
    </lineage>
</organism>
<evidence type="ECO:0000256" key="2">
    <source>
        <dbReference type="SAM" id="Phobius"/>
    </source>
</evidence>
<comment type="caution">
    <text evidence="3">The sequence shown here is derived from an EMBL/GenBank/DDBJ whole genome shotgun (WGS) entry which is preliminary data.</text>
</comment>
<gene>
    <name evidence="3" type="ORF">HYALB_00000422</name>
</gene>
<feature type="region of interest" description="Disordered" evidence="1">
    <location>
        <begin position="175"/>
        <end position="196"/>
    </location>
</feature>
<accession>A0A9N9LGL7</accession>
<evidence type="ECO:0000256" key="1">
    <source>
        <dbReference type="SAM" id="MobiDB-lite"/>
    </source>
</evidence>
<keyword evidence="4" id="KW-1185">Reference proteome</keyword>
<name>A0A9N9LGL7_9HELO</name>
<dbReference type="Proteomes" id="UP000701801">
    <property type="component" value="Unassembled WGS sequence"/>
</dbReference>
<protein>
    <submittedName>
        <fullName evidence="3">Uncharacterized protein</fullName>
    </submittedName>
</protein>
<reference evidence="3" key="1">
    <citation type="submission" date="2021-07" db="EMBL/GenBank/DDBJ databases">
        <authorList>
            <person name="Durling M."/>
        </authorList>
    </citation>
    <scope>NUCLEOTIDE SEQUENCE</scope>
</reference>
<keyword evidence="2" id="KW-1133">Transmembrane helix</keyword>
<sequence>MRSAAPTAKSALYLESERGKEHECAPNRHLRRSHSIQPATKSLPAIAQIQYRMALVLVMFGLVSTWLPAVFLISGVSLCATGHFEDTHRSLLVMRWLALWTFRDWRSKEGKLLRKRRFDKVLGWGLGVVCTSTKDLRKDGGSGTSWVSVGTALAASGSLEEAFFSIGARPLTNDSTDQGHLPPAHDGQKSSSSKMVNNSCPSTLVVWNSESIQLISFRLIQETSTAALLEPRTLTSLKFGV</sequence>
<evidence type="ECO:0000313" key="4">
    <source>
        <dbReference type="Proteomes" id="UP000701801"/>
    </source>
</evidence>
<keyword evidence="2" id="KW-0472">Membrane</keyword>
<dbReference type="AlphaFoldDB" id="A0A9N9LGL7"/>
<proteinExistence type="predicted"/>
<feature type="transmembrane region" description="Helical" evidence="2">
    <location>
        <begin position="54"/>
        <end position="76"/>
    </location>
</feature>